<comment type="caution">
    <text evidence="2">The sequence shown here is derived from an EMBL/GenBank/DDBJ whole genome shotgun (WGS) entry which is preliminary data.</text>
</comment>
<sequence>MPAPIVSRFAAALFVAAGLAAPPPAAADPGDPAGWSLVGDARGRGFLVWTPQADAPRRLMLGCLRDVDLVTVTARLPGLVADARPHRLELAAGSARHGFDGAVADEPDDGGVAFRAEIDVDAAGRRALEAGLRPILEGPGPLGLTVESVAATVPVAGLAAPARRFRAICFGPRK</sequence>
<evidence type="ECO:0000256" key="1">
    <source>
        <dbReference type="SAM" id="SignalP"/>
    </source>
</evidence>
<reference evidence="2 3" key="1">
    <citation type="submission" date="2019-02" db="EMBL/GenBank/DDBJ databases">
        <title>Siculibacillus lacustris gen. nov., sp. nov., a new rosette-forming bacterium isolated from a freshwater crater lake (Lake St. Ana, Romania).</title>
        <authorList>
            <person name="Felfoldi T."/>
            <person name="Marton Z."/>
            <person name="Szabo A."/>
            <person name="Mentes A."/>
            <person name="Boka K."/>
            <person name="Marialigeti K."/>
            <person name="Mathe I."/>
            <person name="Koncz M."/>
            <person name="Schumann P."/>
            <person name="Toth E."/>
        </authorList>
    </citation>
    <scope>NUCLEOTIDE SEQUENCE [LARGE SCALE GENOMIC DNA]</scope>
    <source>
        <strain evidence="2 3">SA-279</strain>
    </source>
</reference>
<gene>
    <name evidence="2" type="ORF">EYW49_18810</name>
</gene>
<evidence type="ECO:0000313" key="2">
    <source>
        <dbReference type="EMBL" id="TBW34052.1"/>
    </source>
</evidence>
<dbReference type="EMBL" id="SJFN01000036">
    <property type="protein sequence ID" value="TBW34052.1"/>
    <property type="molecule type" value="Genomic_DNA"/>
</dbReference>
<organism evidence="2 3">
    <name type="scientific">Siculibacillus lacustris</name>
    <dbReference type="NCBI Taxonomy" id="1549641"/>
    <lineage>
        <taxon>Bacteria</taxon>
        <taxon>Pseudomonadati</taxon>
        <taxon>Pseudomonadota</taxon>
        <taxon>Alphaproteobacteria</taxon>
        <taxon>Hyphomicrobiales</taxon>
        <taxon>Ancalomicrobiaceae</taxon>
        <taxon>Siculibacillus</taxon>
    </lineage>
</organism>
<name>A0A4Q9VGS7_9HYPH</name>
<protein>
    <submittedName>
        <fullName evidence="2">Uncharacterized protein</fullName>
    </submittedName>
</protein>
<feature type="signal peptide" evidence="1">
    <location>
        <begin position="1"/>
        <end position="27"/>
    </location>
</feature>
<keyword evidence="3" id="KW-1185">Reference proteome</keyword>
<proteinExistence type="predicted"/>
<dbReference type="AlphaFoldDB" id="A0A4Q9VGS7"/>
<feature type="chain" id="PRO_5021033624" evidence="1">
    <location>
        <begin position="28"/>
        <end position="174"/>
    </location>
</feature>
<keyword evidence="1" id="KW-0732">Signal</keyword>
<accession>A0A4Q9VGS7</accession>
<dbReference type="Proteomes" id="UP000292781">
    <property type="component" value="Unassembled WGS sequence"/>
</dbReference>
<dbReference type="RefSeq" id="WP_131311176.1">
    <property type="nucleotide sequence ID" value="NZ_SJFN01000036.1"/>
</dbReference>
<evidence type="ECO:0000313" key="3">
    <source>
        <dbReference type="Proteomes" id="UP000292781"/>
    </source>
</evidence>